<evidence type="ECO:0000313" key="1">
    <source>
        <dbReference type="EMBL" id="KAK9861179.1"/>
    </source>
</evidence>
<evidence type="ECO:0000313" key="2">
    <source>
        <dbReference type="Proteomes" id="UP001485043"/>
    </source>
</evidence>
<dbReference type="PANTHER" id="PTHR35126:SF1">
    <property type="entry name" value="DUF3067 DOMAIN-CONTAINING PROTEIN"/>
    <property type="match status" value="1"/>
</dbReference>
<proteinExistence type="predicted"/>
<sequence>MSGAHSALAHSSLSLHQLHRQWQRPSALISRQPCSLCQPSATQAARSVSCQALVAQGPEDDSDADRPADSFSVGAFTRELEARGVVQQRSVEAQEAADFDGQQLLDVLLAKYERSYDLAFVQRRFAGKRFIALNILWHYKEQASFPLSEEQLCRASGLCGCRPPVELSLPNTCGLDLFSYMLPDSSQCRGLSGPSWG</sequence>
<organism evidence="1 2">
    <name type="scientific">Apatococcus fuscideae</name>
    <dbReference type="NCBI Taxonomy" id="2026836"/>
    <lineage>
        <taxon>Eukaryota</taxon>
        <taxon>Viridiplantae</taxon>
        <taxon>Chlorophyta</taxon>
        <taxon>core chlorophytes</taxon>
        <taxon>Trebouxiophyceae</taxon>
        <taxon>Chlorellales</taxon>
        <taxon>Chlorellaceae</taxon>
        <taxon>Apatococcus</taxon>
    </lineage>
</organism>
<dbReference type="Proteomes" id="UP001485043">
    <property type="component" value="Unassembled WGS sequence"/>
</dbReference>
<dbReference type="PANTHER" id="PTHR35126">
    <property type="entry name" value="SLR0598 PROTEIN"/>
    <property type="match status" value="1"/>
</dbReference>
<dbReference type="Pfam" id="PF11267">
    <property type="entry name" value="DUF3067"/>
    <property type="match status" value="1"/>
</dbReference>
<name>A0AAW1SY12_9CHLO</name>
<keyword evidence="2" id="KW-1185">Reference proteome</keyword>
<dbReference type="Gene3D" id="3.30.428.40">
    <property type="entry name" value="Protein of unknown function DUF3067"/>
    <property type="match status" value="1"/>
</dbReference>
<dbReference type="EMBL" id="JALJOV010000802">
    <property type="protein sequence ID" value="KAK9861179.1"/>
    <property type="molecule type" value="Genomic_DNA"/>
</dbReference>
<protein>
    <submittedName>
        <fullName evidence="1">Uncharacterized protein</fullName>
    </submittedName>
</protein>
<dbReference type="AlphaFoldDB" id="A0AAW1SY12"/>
<comment type="caution">
    <text evidence="1">The sequence shown here is derived from an EMBL/GenBank/DDBJ whole genome shotgun (WGS) entry which is preliminary data.</text>
</comment>
<accession>A0AAW1SY12</accession>
<dbReference type="InterPro" id="IPR021420">
    <property type="entry name" value="DUF3067"/>
</dbReference>
<reference evidence="1 2" key="1">
    <citation type="journal article" date="2024" name="Nat. Commun.">
        <title>Phylogenomics reveals the evolutionary origins of lichenization in chlorophyte algae.</title>
        <authorList>
            <person name="Puginier C."/>
            <person name="Libourel C."/>
            <person name="Otte J."/>
            <person name="Skaloud P."/>
            <person name="Haon M."/>
            <person name="Grisel S."/>
            <person name="Petersen M."/>
            <person name="Berrin J.G."/>
            <person name="Delaux P.M."/>
            <person name="Dal Grande F."/>
            <person name="Keller J."/>
        </authorList>
    </citation>
    <scope>NUCLEOTIDE SEQUENCE [LARGE SCALE GENOMIC DNA]</scope>
    <source>
        <strain evidence="1 2">SAG 2523</strain>
    </source>
</reference>
<gene>
    <name evidence="1" type="ORF">WJX84_012350</name>
</gene>